<organism evidence="5 6">
    <name type="scientific">Cryptolaemus montrouzieri</name>
    <dbReference type="NCBI Taxonomy" id="559131"/>
    <lineage>
        <taxon>Eukaryota</taxon>
        <taxon>Metazoa</taxon>
        <taxon>Ecdysozoa</taxon>
        <taxon>Arthropoda</taxon>
        <taxon>Hexapoda</taxon>
        <taxon>Insecta</taxon>
        <taxon>Pterygota</taxon>
        <taxon>Neoptera</taxon>
        <taxon>Endopterygota</taxon>
        <taxon>Coleoptera</taxon>
        <taxon>Polyphaga</taxon>
        <taxon>Cucujiformia</taxon>
        <taxon>Coccinelloidea</taxon>
        <taxon>Coccinellidae</taxon>
        <taxon>Scymninae</taxon>
        <taxon>Scymnini</taxon>
        <taxon>Cryptolaemus</taxon>
    </lineage>
</organism>
<dbReference type="Proteomes" id="UP001516400">
    <property type="component" value="Unassembled WGS sequence"/>
</dbReference>
<dbReference type="SUPFAM" id="SSF101898">
    <property type="entry name" value="NHL repeat"/>
    <property type="match status" value="1"/>
</dbReference>
<keyword evidence="3" id="KW-0964">Secreted</keyword>
<dbReference type="AlphaFoldDB" id="A0ABD2N7L4"/>
<dbReference type="FunFam" id="2.120.10.30:FF:000045">
    <property type="entry name" value="Blast:Protein yellow"/>
    <property type="match status" value="1"/>
</dbReference>
<dbReference type="PRINTS" id="PR01366">
    <property type="entry name" value="ROYALJELLY"/>
</dbReference>
<sequence length="521" mass="60093">MAVDPWFQTWHPPPHLIADHNIFVPPRLKNFSSPEYVPRSTNTTKGESRHTPADLLPFLLSLGLVDLKKENPKKNSSRPRTLITPKEEELGYTTDHSIFDDLTTISFGDKENFQEKTGPFRTRYAWKQLDYDFHSSTDRSAAIILGEFVPENNLPLGVEVWKNKLFITMPKWKGGIPATLAVLPREPKEMSPLLVPYPSWEWHRTESCAGLTSVFRVQADDCGRLWVLDSGQIEITIKPKQVCPPAIYVFDLETDRLLLRYELPKDFIKQDSLYSNIIVDNRDGDCANVHAYLTDVWRYGLVVFSLRRKKSWRITDHLFYPEPLAAAYKVHDLEFQWTDGLFGLALGLWDKQKEDRILYFHPMSSFREFYVKTNVICNETGWDKVKDAFRVMGQSRGKNGHVSASAIDKNGIMFYNLVTRDSIGCWDSRKPYKRSNLGVVAQHNEKLVFPNDIKVDKEEKQSIWIVTNKLPFYLYSKLDKNKINFRVLSAYTEDAIKGTVCDPNLAYPDSFANVPDGEDCY</sequence>
<dbReference type="Pfam" id="PF03022">
    <property type="entry name" value="MRJP"/>
    <property type="match status" value="1"/>
</dbReference>
<dbReference type="InterPro" id="IPR011042">
    <property type="entry name" value="6-blade_b-propeller_TolB-like"/>
</dbReference>
<protein>
    <submittedName>
        <fullName evidence="5">Uncharacterized protein</fullName>
    </submittedName>
</protein>
<dbReference type="PANTHER" id="PTHR10009">
    <property type="entry name" value="PROTEIN YELLOW-RELATED"/>
    <property type="match status" value="1"/>
</dbReference>
<evidence type="ECO:0000256" key="2">
    <source>
        <dbReference type="ARBA" id="ARBA00009127"/>
    </source>
</evidence>
<evidence type="ECO:0000313" key="6">
    <source>
        <dbReference type="Proteomes" id="UP001516400"/>
    </source>
</evidence>
<reference evidence="5 6" key="1">
    <citation type="journal article" date="2021" name="BMC Biol.">
        <title>Horizontally acquired antibacterial genes associated with adaptive radiation of ladybird beetles.</title>
        <authorList>
            <person name="Li H.S."/>
            <person name="Tang X.F."/>
            <person name="Huang Y.H."/>
            <person name="Xu Z.Y."/>
            <person name="Chen M.L."/>
            <person name="Du X.Y."/>
            <person name="Qiu B.Y."/>
            <person name="Chen P.T."/>
            <person name="Zhang W."/>
            <person name="Slipinski A."/>
            <person name="Escalona H.E."/>
            <person name="Waterhouse R.M."/>
            <person name="Zwick A."/>
            <person name="Pang H."/>
        </authorList>
    </citation>
    <scope>NUCLEOTIDE SEQUENCE [LARGE SCALE GENOMIC DNA]</scope>
    <source>
        <strain evidence="5">SYSU2018</strain>
    </source>
</reference>
<keyword evidence="6" id="KW-1185">Reference proteome</keyword>
<evidence type="ECO:0000313" key="5">
    <source>
        <dbReference type="EMBL" id="KAL3274484.1"/>
    </source>
</evidence>
<comment type="subcellular location">
    <subcellularLocation>
        <location evidence="1">Secreted</location>
    </subcellularLocation>
</comment>
<evidence type="ECO:0000256" key="4">
    <source>
        <dbReference type="ARBA" id="ARBA00022729"/>
    </source>
</evidence>
<dbReference type="Gene3D" id="2.120.10.30">
    <property type="entry name" value="TolB, C-terminal domain"/>
    <property type="match status" value="1"/>
</dbReference>
<name>A0ABD2N7L4_9CUCU</name>
<accession>A0ABD2N7L4</accession>
<dbReference type="PANTHER" id="PTHR10009:SF13">
    <property type="entry name" value="DOPAMINECHROME TAUTOMERASE"/>
    <property type="match status" value="1"/>
</dbReference>
<dbReference type="GO" id="GO:0005576">
    <property type="term" value="C:extracellular region"/>
    <property type="evidence" value="ECO:0007669"/>
    <property type="project" value="UniProtKB-SubCell"/>
</dbReference>
<keyword evidence="4" id="KW-0732">Signal</keyword>
<comment type="caution">
    <text evidence="5">The sequence shown here is derived from an EMBL/GenBank/DDBJ whole genome shotgun (WGS) entry which is preliminary data.</text>
</comment>
<comment type="similarity">
    <text evidence="2">Belongs to the major royal jelly protein family.</text>
</comment>
<proteinExistence type="inferred from homology"/>
<gene>
    <name evidence="5" type="ORF">HHI36_015867</name>
</gene>
<evidence type="ECO:0000256" key="1">
    <source>
        <dbReference type="ARBA" id="ARBA00004613"/>
    </source>
</evidence>
<dbReference type="InterPro" id="IPR017996">
    <property type="entry name" value="MRJP/yellow-related"/>
</dbReference>
<dbReference type="EMBL" id="JABFTP020000062">
    <property type="protein sequence ID" value="KAL3274484.1"/>
    <property type="molecule type" value="Genomic_DNA"/>
</dbReference>
<evidence type="ECO:0000256" key="3">
    <source>
        <dbReference type="ARBA" id="ARBA00022525"/>
    </source>
</evidence>